<dbReference type="PROSITE" id="PS50893">
    <property type="entry name" value="ABC_TRANSPORTER_2"/>
    <property type="match status" value="2"/>
</dbReference>
<dbReference type="OrthoDB" id="9762369at2"/>
<dbReference type="FunFam" id="3.40.50.300:FF:000011">
    <property type="entry name" value="Putative ABC transporter ATP-binding component"/>
    <property type="match status" value="1"/>
</dbReference>
<evidence type="ECO:0000313" key="5">
    <source>
        <dbReference type="EMBL" id="TLD82624.1"/>
    </source>
</evidence>
<dbReference type="GO" id="GO:0003677">
    <property type="term" value="F:DNA binding"/>
    <property type="evidence" value="ECO:0007669"/>
    <property type="project" value="InterPro"/>
</dbReference>
<reference evidence="5 6" key="1">
    <citation type="journal article" date="2014" name="Genome Announc.">
        <title>Draft genome sequences of eight enterohepatic helicobacter species isolated from both laboratory and wild rodents.</title>
        <authorList>
            <person name="Sheh A."/>
            <person name="Shen Z."/>
            <person name="Fox J.G."/>
        </authorList>
    </citation>
    <scope>NUCLEOTIDE SEQUENCE [LARGE SCALE GENOMIC DNA]</scope>
    <source>
        <strain evidence="5 6">ATCC 700114</strain>
    </source>
</reference>
<accession>A0A4U8S9F3</accession>
<feature type="domain" description="ABC transporter" evidence="4">
    <location>
        <begin position="331"/>
        <end position="556"/>
    </location>
</feature>
<dbReference type="InterPro" id="IPR027417">
    <property type="entry name" value="P-loop_NTPase"/>
</dbReference>
<dbReference type="Gene3D" id="3.40.50.300">
    <property type="entry name" value="P-loop containing nucleotide triphosphate hydrolases"/>
    <property type="match status" value="2"/>
</dbReference>
<dbReference type="InterPro" id="IPR003593">
    <property type="entry name" value="AAA+_ATPase"/>
</dbReference>
<feature type="domain" description="ABC transporter" evidence="4">
    <location>
        <begin position="4"/>
        <end position="255"/>
    </location>
</feature>
<dbReference type="Proteomes" id="UP000029878">
    <property type="component" value="Unassembled WGS sequence"/>
</dbReference>
<dbReference type="RefSeq" id="WP_104696527.1">
    <property type="nucleotide sequence ID" value="NZ_FZNG01000040.1"/>
</dbReference>
<evidence type="ECO:0000259" key="4">
    <source>
        <dbReference type="PROSITE" id="PS50893"/>
    </source>
</evidence>
<dbReference type="Pfam" id="PF16326">
    <property type="entry name" value="ABC_tran_CTD"/>
    <property type="match status" value="1"/>
</dbReference>
<dbReference type="GO" id="GO:0005524">
    <property type="term" value="F:ATP binding"/>
    <property type="evidence" value="ECO:0007669"/>
    <property type="project" value="UniProtKB-KW"/>
</dbReference>
<evidence type="ECO:0000256" key="3">
    <source>
        <dbReference type="SAM" id="MobiDB-lite"/>
    </source>
</evidence>
<feature type="compositionally biased region" description="Basic and acidic residues" evidence="3">
    <location>
        <begin position="586"/>
        <end position="600"/>
    </location>
</feature>
<gene>
    <name evidence="5" type="ORF">LS81_007265</name>
</gene>
<feature type="compositionally biased region" description="Polar residues" evidence="3">
    <location>
        <begin position="573"/>
        <end position="585"/>
    </location>
</feature>
<dbReference type="PROSITE" id="PS00211">
    <property type="entry name" value="ABC_TRANSPORTER_1"/>
    <property type="match status" value="2"/>
</dbReference>
<dbReference type="EMBL" id="JRPL02000017">
    <property type="protein sequence ID" value="TLD82624.1"/>
    <property type="molecule type" value="Genomic_DNA"/>
</dbReference>
<dbReference type="Gene3D" id="1.10.287.380">
    <property type="entry name" value="Valyl-tRNA synthetase, C-terminal domain"/>
    <property type="match status" value="1"/>
</dbReference>
<sequence>MALLSLNEISKQYDTKILLKEAHFSIDTHEKVAIIGKNGCGKSTLLQIIEGKIAQDSGQRIVKNDIEILSLPQHISFNPNHSVTDVLENSLYGLKQAHKRLQEIMQHRDFANNTLLSTEYNILHSYIDRHDGWDLELKVKNIMQSFGLEQFAQRLAITLSGGEQKRIMLASLLIKSADIIILDEPTNHLDVSMVAFLEDYLKNMQASIIFISHDRYFIDNVATRIVELDNAKLTNFNGGYLSYLQTKAQMLANLMKENEALKKILKTEEQWLQKGVQARRKRNEGRKERLMQLREKVKSMPSLARSITQTLEKTLNELPKDSIKNTKKMLFELRDVTLCIHDKKLIENLNLRIMQQEKIAIVGRNGSGKSTLLNCLLYDDPLILKSRGISFHGEILRGDIRIGYFDQHKKMLDPAKTLIETFCPNGGDRVSVRGKNMHVYGYLKSFLFPKEDLEKKIGMLSGGEQSRVALALLFSRQYDCLILDEPTNDLDIATMNILEDYLMQSQSAIIFVSHDRYFTDKIAQRLVVLQDIHDSTQQSYIITYAKYSEFLDTQAELKEIRTLQDELNKDSKQSQTKSNSNTNETLKQETKPKKLSYKDQREYDNLEEDINKLELHIKELEYKLSTPSEYEKYGIQTLSNELDEAKKALDYKWLRYEELSMKL</sequence>
<dbReference type="GO" id="GO:0016887">
    <property type="term" value="F:ATP hydrolysis activity"/>
    <property type="evidence" value="ECO:0007669"/>
    <property type="project" value="InterPro"/>
</dbReference>
<dbReference type="SMART" id="SM00382">
    <property type="entry name" value="AAA"/>
    <property type="match status" value="2"/>
</dbReference>
<dbReference type="AlphaFoldDB" id="A0A4U8S9F3"/>
<dbReference type="InterPro" id="IPR037118">
    <property type="entry name" value="Val-tRNA_synth_C_sf"/>
</dbReference>
<dbReference type="InterPro" id="IPR032781">
    <property type="entry name" value="ABC_tran_Xtn"/>
</dbReference>
<proteinExistence type="predicted"/>
<keyword evidence="2 5" id="KW-0067">ATP-binding</keyword>
<protein>
    <submittedName>
        <fullName evidence="5">ABC transporter ATP-binding protein</fullName>
    </submittedName>
</protein>
<dbReference type="PANTHER" id="PTHR42855:SF1">
    <property type="entry name" value="ABC TRANSPORTER DOMAIN-CONTAINING PROTEIN"/>
    <property type="match status" value="1"/>
</dbReference>
<feature type="region of interest" description="Disordered" evidence="3">
    <location>
        <begin position="566"/>
        <end position="600"/>
    </location>
</feature>
<dbReference type="InterPro" id="IPR051309">
    <property type="entry name" value="ABCF_ATPase"/>
</dbReference>
<dbReference type="InterPro" id="IPR003439">
    <property type="entry name" value="ABC_transporter-like_ATP-bd"/>
</dbReference>
<dbReference type="CDD" id="cd03221">
    <property type="entry name" value="ABCF_EF-3"/>
    <property type="match status" value="2"/>
</dbReference>
<organism evidence="5 6">
    <name type="scientific">Helicobacter trogontum</name>
    <dbReference type="NCBI Taxonomy" id="50960"/>
    <lineage>
        <taxon>Bacteria</taxon>
        <taxon>Pseudomonadati</taxon>
        <taxon>Campylobacterota</taxon>
        <taxon>Epsilonproteobacteria</taxon>
        <taxon>Campylobacterales</taxon>
        <taxon>Helicobacteraceae</taxon>
        <taxon>Helicobacter</taxon>
    </lineage>
</organism>
<evidence type="ECO:0000313" key="6">
    <source>
        <dbReference type="Proteomes" id="UP000029878"/>
    </source>
</evidence>
<dbReference type="InterPro" id="IPR017871">
    <property type="entry name" value="ABC_transporter-like_CS"/>
</dbReference>
<keyword evidence="1" id="KW-0547">Nucleotide-binding</keyword>
<dbReference type="Pfam" id="PF00005">
    <property type="entry name" value="ABC_tran"/>
    <property type="match status" value="2"/>
</dbReference>
<dbReference type="Pfam" id="PF12848">
    <property type="entry name" value="ABC_tran_Xtn"/>
    <property type="match status" value="1"/>
</dbReference>
<dbReference type="InterPro" id="IPR032524">
    <property type="entry name" value="ABC_tran_C"/>
</dbReference>
<dbReference type="SUPFAM" id="SSF52540">
    <property type="entry name" value="P-loop containing nucleoside triphosphate hydrolases"/>
    <property type="match status" value="2"/>
</dbReference>
<comment type="caution">
    <text evidence="5">The sequence shown here is derived from an EMBL/GenBank/DDBJ whole genome shotgun (WGS) entry which is preliminary data.</text>
</comment>
<dbReference type="PANTHER" id="PTHR42855">
    <property type="entry name" value="ABC TRANSPORTER ATP-BINDING SUBUNIT"/>
    <property type="match status" value="1"/>
</dbReference>
<evidence type="ECO:0000256" key="1">
    <source>
        <dbReference type="ARBA" id="ARBA00022741"/>
    </source>
</evidence>
<evidence type="ECO:0000256" key="2">
    <source>
        <dbReference type="ARBA" id="ARBA00022840"/>
    </source>
</evidence>
<name>A0A4U8S9F3_9HELI</name>